<evidence type="ECO:0000256" key="6">
    <source>
        <dbReference type="ARBA" id="ARBA00022989"/>
    </source>
</evidence>
<evidence type="ECO:0000256" key="5">
    <source>
        <dbReference type="ARBA" id="ARBA00022968"/>
    </source>
</evidence>
<feature type="transmembrane region" description="Helical" evidence="10">
    <location>
        <begin position="12"/>
        <end position="35"/>
    </location>
</feature>
<name>A0A177ZTZ0_9BACI</name>
<evidence type="ECO:0000256" key="8">
    <source>
        <dbReference type="ARBA" id="ARBA00023316"/>
    </source>
</evidence>
<comment type="caution">
    <text evidence="12">The sequence shown here is derived from an EMBL/GenBank/DDBJ whole genome shotgun (WGS) entry which is preliminary data.</text>
</comment>
<evidence type="ECO:0000256" key="4">
    <source>
        <dbReference type="ARBA" id="ARBA00022692"/>
    </source>
</evidence>
<dbReference type="NCBIfam" id="NF006897">
    <property type="entry name" value="PRK09379.1"/>
    <property type="match status" value="1"/>
</dbReference>
<evidence type="ECO:0000256" key="1">
    <source>
        <dbReference type="ARBA" id="ARBA00006068"/>
    </source>
</evidence>
<feature type="domain" description="Cell envelope-related transcriptional attenuator" evidence="11">
    <location>
        <begin position="85"/>
        <end position="227"/>
    </location>
</feature>
<dbReference type="GO" id="GO:0005886">
    <property type="term" value="C:plasma membrane"/>
    <property type="evidence" value="ECO:0007669"/>
    <property type="project" value="UniProtKB-SubCell"/>
</dbReference>
<comment type="pathway">
    <text evidence="9">Cell wall biogenesis.</text>
</comment>
<dbReference type="InterPro" id="IPR023734">
    <property type="entry name" value="TagU"/>
</dbReference>
<dbReference type="OrthoDB" id="27330at2"/>
<dbReference type="GO" id="GO:0016780">
    <property type="term" value="F:phosphotransferase activity, for other substituted phosphate groups"/>
    <property type="evidence" value="ECO:0007669"/>
    <property type="project" value="UniProtKB-UniRule"/>
</dbReference>
<keyword evidence="5 9" id="KW-0735">Signal-anchor</keyword>
<evidence type="ECO:0000313" key="12">
    <source>
        <dbReference type="EMBL" id="OAK71365.1"/>
    </source>
</evidence>
<comment type="function">
    <text evidence="9">May catalyze the final step in cell wall teichoic acid biosynthesis, the transfer of the anionic cell wall polymers (APs) from their lipid-linked precursor to the cell wall peptidoglycan (PG).</text>
</comment>
<dbReference type="PANTHER" id="PTHR33392">
    <property type="entry name" value="POLYISOPRENYL-TEICHOIC ACID--PEPTIDOGLYCAN TEICHOIC ACID TRANSFERASE TAGU"/>
    <property type="match status" value="1"/>
</dbReference>
<proteinExistence type="inferred from homology"/>
<protein>
    <recommendedName>
        <fullName evidence="9">Polyisoprenyl-teichoic acid--peptidoglycan teichoic acid transferase TagU</fullName>
        <ecNumber evidence="9">2.7.8.-</ecNumber>
    </recommendedName>
</protein>
<dbReference type="InterPro" id="IPR050922">
    <property type="entry name" value="LytR/CpsA/Psr_CW_biosynth"/>
</dbReference>
<dbReference type="EMBL" id="LDJR01000045">
    <property type="protein sequence ID" value="OAK71365.1"/>
    <property type="molecule type" value="Genomic_DNA"/>
</dbReference>
<dbReference type="GO" id="GO:0070726">
    <property type="term" value="P:cell wall assembly"/>
    <property type="evidence" value="ECO:0007669"/>
    <property type="project" value="UniProtKB-UniRule"/>
</dbReference>
<dbReference type="Pfam" id="PF03816">
    <property type="entry name" value="LytR_cpsA_psr"/>
    <property type="match status" value="1"/>
</dbReference>
<dbReference type="Gene3D" id="3.40.630.190">
    <property type="entry name" value="LCP protein"/>
    <property type="match status" value="1"/>
</dbReference>
<dbReference type="InterPro" id="IPR004474">
    <property type="entry name" value="LytR_CpsA_psr"/>
</dbReference>
<organism evidence="12 13">
    <name type="scientific">Lederbergia galactosidilytica</name>
    <dbReference type="NCBI Taxonomy" id="217031"/>
    <lineage>
        <taxon>Bacteria</taxon>
        <taxon>Bacillati</taxon>
        <taxon>Bacillota</taxon>
        <taxon>Bacilli</taxon>
        <taxon>Bacillales</taxon>
        <taxon>Bacillaceae</taxon>
        <taxon>Lederbergia</taxon>
    </lineage>
</organism>
<evidence type="ECO:0000256" key="10">
    <source>
        <dbReference type="SAM" id="Phobius"/>
    </source>
</evidence>
<gene>
    <name evidence="9" type="primary">tagU</name>
    <name evidence="12" type="ORF">ABB05_10310</name>
</gene>
<evidence type="ECO:0000256" key="2">
    <source>
        <dbReference type="ARBA" id="ARBA00022475"/>
    </source>
</evidence>
<dbReference type="PANTHER" id="PTHR33392:SF6">
    <property type="entry name" value="POLYISOPRENYL-TEICHOIC ACID--PEPTIDOGLYCAN TEICHOIC ACID TRANSFERASE TAGU"/>
    <property type="match status" value="1"/>
</dbReference>
<keyword evidence="8 9" id="KW-0961">Cell wall biogenesis/degradation</keyword>
<dbReference type="AlphaFoldDB" id="A0A177ZTZ0"/>
<dbReference type="Proteomes" id="UP000077881">
    <property type="component" value="Unassembled WGS sequence"/>
</dbReference>
<sequence>MQRAKQKKKRTGLKIFLSVLLVLVLGVVGYGYSIWHNVNKAANTVHKPIERTPEVKRPSELSLQKKEPFSVLMLGVDERPGDKGRSDTMVVMTVNPQKNSMEMLSIPRDTRVEIVGRGTVDKINHAYAFGDVEMSMNTVEKFLDIPIDYYIKMNMDGFKDIVNAVGGITVNNDLDFSQGGYQFAKGKIDLDGDAALSYARMRKQDARGDFGRQMRQRQVIEGVMNKGANITALWKYDDVLKALSNNVETNLSMDDMVDIQKNYAGARHKIEQLEIKGSGSTIGGVWYYVVPEEERTNIQAHLKEHLGLS</sequence>
<keyword evidence="3 9" id="KW-0808">Transferase</keyword>
<dbReference type="HAMAP" id="MF_01140">
    <property type="entry name" value="TagU_transferase"/>
    <property type="match status" value="1"/>
</dbReference>
<keyword evidence="13" id="KW-1185">Reference proteome</keyword>
<evidence type="ECO:0000256" key="9">
    <source>
        <dbReference type="HAMAP-Rule" id="MF_01140"/>
    </source>
</evidence>
<feature type="topological domain" description="Extracellular" evidence="9">
    <location>
        <begin position="33"/>
        <end position="309"/>
    </location>
</feature>
<accession>A0A177ZTZ0</accession>
<reference evidence="12 13" key="1">
    <citation type="submission" date="2015-05" db="EMBL/GenBank/DDBJ databases">
        <title>Comparison of genome.</title>
        <authorList>
            <person name="Zheng Z."/>
            <person name="Sun M."/>
        </authorList>
    </citation>
    <scope>NUCLEOTIDE SEQUENCE [LARGE SCALE GENOMIC DNA]</scope>
    <source>
        <strain evidence="12 13">G25-74</strain>
    </source>
</reference>
<keyword evidence="6 9" id="KW-1133">Transmembrane helix</keyword>
<dbReference type="RefSeq" id="WP_057988761.1">
    <property type="nucleotide sequence ID" value="NZ_JAGGKH010000013.1"/>
</dbReference>
<keyword evidence="7 9" id="KW-0472">Membrane</keyword>
<dbReference type="STRING" id="217031.ABB05_10310"/>
<dbReference type="NCBIfam" id="TIGR00350">
    <property type="entry name" value="lytR_cpsA_psr"/>
    <property type="match status" value="1"/>
</dbReference>
<comment type="similarity">
    <text evidence="1 9">Belongs to the LytR/CpsA/Psr (LCP) family.</text>
</comment>
<evidence type="ECO:0000256" key="7">
    <source>
        <dbReference type="ARBA" id="ARBA00023136"/>
    </source>
</evidence>
<dbReference type="EC" id="2.7.8.-" evidence="9"/>
<feature type="topological domain" description="Cytoplasmic" evidence="9">
    <location>
        <begin position="1"/>
        <end position="11"/>
    </location>
</feature>
<evidence type="ECO:0000313" key="13">
    <source>
        <dbReference type="Proteomes" id="UP000077881"/>
    </source>
</evidence>
<evidence type="ECO:0000259" key="11">
    <source>
        <dbReference type="Pfam" id="PF03816"/>
    </source>
</evidence>
<keyword evidence="2 9" id="KW-1003">Cell membrane</keyword>
<comment type="subcellular location">
    <subcellularLocation>
        <location evidence="9">Cell membrane</location>
        <topology evidence="9">Single-pass type II membrane protein</topology>
    </subcellularLocation>
</comment>
<keyword evidence="4 9" id="KW-0812">Transmembrane</keyword>
<evidence type="ECO:0000256" key="3">
    <source>
        <dbReference type="ARBA" id="ARBA00022679"/>
    </source>
</evidence>
<dbReference type="PATRIC" id="fig|217031.6.peg.2192"/>